<evidence type="ECO:0000256" key="1">
    <source>
        <dbReference type="SAM" id="Phobius"/>
    </source>
</evidence>
<feature type="transmembrane region" description="Helical" evidence="1">
    <location>
        <begin position="91"/>
        <end position="109"/>
    </location>
</feature>
<feature type="transmembrane region" description="Helical" evidence="1">
    <location>
        <begin position="7"/>
        <end position="25"/>
    </location>
</feature>
<dbReference type="STRING" id="1797529.A2570_01620"/>
<keyword evidence="1" id="KW-0472">Membrane</keyword>
<comment type="caution">
    <text evidence="2">The sequence shown here is derived from an EMBL/GenBank/DDBJ whole genome shotgun (WGS) entry which is preliminary data.</text>
</comment>
<dbReference type="AlphaFoldDB" id="A0A1G1XL11"/>
<accession>A0A1G1XL11</accession>
<feature type="transmembrane region" description="Helical" evidence="1">
    <location>
        <begin position="59"/>
        <end position="79"/>
    </location>
</feature>
<proteinExistence type="predicted"/>
<keyword evidence="1" id="KW-0812">Transmembrane</keyword>
<dbReference type="Proteomes" id="UP000178570">
    <property type="component" value="Unassembled WGS sequence"/>
</dbReference>
<protein>
    <submittedName>
        <fullName evidence="2">Uncharacterized protein</fullName>
    </submittedName>
</protein>
<evidence type="ECO:0000313" key="2">
    <source>
        <dbReference type="EMBL" id="OGY40793.1"/>
    </source>
</evidence>
<organism evidence="2 3">
    <name type="scientific">Candidatus Brennerbacteria bacterium RIFOXYD1_FULL_41_16</name>
    <dbReference type="NCBI Taxonomy" id="1797529"/>
    <lineage>
        <taxon>Bacteria</taxon>
        <taxon>Candidatus Brenneribacteriota</taxon>
    </lineage>
</organism>
<reference evidence="2 3" key="1">
    <citation type="journal article" date="2016" name="Nat. Commun.">
        <title>Thousands of microbial genomes shed light on interconnected biogeochemical processes in an aquifer system.</title>
        <authorList>
            <person name="Anantharaman K."/>
            <person name="Brown C.T."/>
            <person name="Hug L.A."/>
            <person name="Sharon I."/>
            <person name="Castelle C.J."/>
            <person name="Probst A.J."/>
            <person name="Thomas B.C."/>
            <person name="Singh A."/>
            <person name="Wilkins M.J."/>
            <person name="Karaoz U."/>
            <person name="Brodie E.L."/>
            <person name="Williams K.H."/>
            <person name="Hubbard S.S."/>
            <person name="Banfield J.F."/>
        </authorList>
    </citation>
    <scope>NUCLEOTIDE SEQUENCE [LARGE SCALE GENOMIC DNA]</scope>
</reference>
<evidence type="ECO:0000313" key="3">
    <source>
        <dbReference type="Proteomes" id="UP000178570"/>
    </source>
</evidence>
<name>A0A1G1XL11_9BACT</name>
<sequence>MRKTLFKIWKVLLVPVSILFLIHFLKDITQDVLRISSFLDVLGDIKEDLSGLKQWQLAIFYWAWVNQFLLQPVLAFLVLKILKNRDFSRTDILVAGILIYFTVLFYWSFNLVDYL</sequence>
<keyword evidence="1" id="KW-1133">Transmembrane helix</keyword>
<dbReference type="EMBL" id="MHHY01000005">
    <property type="protein sequence ID" value="OGY40793.1"/>
    <property type="molecule type" value="Genomic_DNA"/>
</dbReference>
<gene>
    <name evidence="2" type="ORF">A2570_01620</name>
</gene>